<proteinExistence type="predicted"/>
<evidence type="ECO:0000313" key="3">
    <source>
        <dbReference type="Proteomes" id="UP000758168"/>
    </source>
</evidence>
<feature type="chain" id="PRO_5046503525" description="DUF4352 domain-containing protein" evidence="1">
    <location>
        <begin position="28"/>
        <end position="183"/>
    </location>
</feature>
<protein>
    <recommendedName>
        <fullName evidence="4">DUF4352 domain-containing protein</fullName>
    </recommendedName>
</protein>
<sequence>MTPAARWRSPRAGFAAALVLALVAAGAQGVLSTRDATPPVTSTARVGETAVLGGTTVVVDAVTTAAALPAAEAGDPDVAGPAGSVLVLVVFTQRVDATVDLERHFCTSTLVADDGSVWDTDDELGYRLRRPEASTCGDDASDPIRPGEPRQIGASFLIPARYADQVRWRLSLEDDRTRLEVRP</sequence>
<keyword evidence="1" id="KW-0732">Signal</keyword>
<feature type="signal peptide" evidence="1">
    <location>
        <begin position="1"/>
        <end position="27"/>
    </location>
</feature>
<name>A0ABS4Z3E7_9ACTN</name>
<evidence type="ECO:0000313" key="2">
    <source>
        <dbReference type="EMBL" id="MBP2415569.1"/>
    </source>
</evidence>
<reference evidence="2 3" key="1">
    <citation type="submission" date="2021-03" db="EMBL/GenBank/DDBJ databases">
        <title>Sequencing the genomes of 1000 actinobacteria strains.</title>
        <authorList>
            <person name="Klenk H.-P."/>
        </authorList>
    </citation>
    <scope>NUCLEOTIDE SEQUENCE [LARGE SCALE GENOMIC DNA]</scope>
    <source>
        <strain evidence="2 3">DSM 12936</strain>
    </source>
</reference>
<organism evidence="2 3">
    <name type="scientific">Microlunatus capsulatus</name>
    <dbReference type="NCBI Taxonomy" id="99117"/>
    <lineage>
        <taxon>Bacteria</taxon>
        <taxon>Bacillati</taxon>
        <taxon>Actinomycetota</taxon>
        <taxon>Actinomycetes</taxon>
        <taxon>Propionibacteriales</taxon>
        <taxon>Propionibacteriaceae</taxon>
        <taxon>Microlunatus</taxon>
    </lineage>
</organism>
<gene>
    <name evidence="2" type="ORF">JOF54_000491</name>
</gene>
<dbReference type="RefSeq" id="WP_210052674.1">
    <property type="nucleotide sequence ID" value="NZ_BAAAMH010000022.1"/>
</dbReference>
<dbReference type="EMBL" id="JAGIOB010000001">
    <property type="protein sequence ID" value="MBP2415569.1"/>
    <property type="molecule type" value="Genomic_DNA"/>
</dbReference>
<evidence type="ECO:0008006" key="4">
    <source>
        <dbReference type="Google" id="ProtNLM"/>
    </source>
</evidence>
<evidence type="ECO:0000256" key="1">
    <source>
        <dbReference type="SAM" id="SignalP"/>
    </source>
</evidence>
<comment type="caution">
    <text evidence="2">The sequence shown here is derived from an EMBL/GenBank/DDBJ whole genome shotgun (WGS) entry which is preliminary data.</text>
</comment>
<dbReference type="Proteomes" id="UP000758168">
    <property type="component" value="Unassembled WGS sequence"/>
</dbReference>
<keyword evidence="3" id="KW-1185">Reference proteome</keyword>
<accession>A0ABS4Z3E7</accession>